<dbReference type="PANTHER" id="PTHR45528:SF1">
    <property type="entry name" value="SENSOR HISTIDINE KINASE CPXA"/>
    <property type="match status" value="1"/>
</dbReference>
<keyword evidence="13" id="KW-0472">Membrane</keyword>
<dbReference type="EMBL" id="WMZR01000002">
    <property type="protein sequence ID" value="MTS50230.1"/>
    <property type="molecule type" value="Genomic_DNA"/>
</dbReference>
<dbReference type="Gene3D" id="1.10.287.130">
    <property type="match status" value="1"/>
</dbReference>
<dbReference type="InterPro" id="IPR004358">
    <property type="entry name" value="Sig_transdc_His_kin-like_C"/>
</dbReference>
<keyword evidence="10" id="KW-0067">ATP-binding</keyword>
<comment type="subcellular location">
    <subcellularLocation>
        <location evidence="2">Cell membrane</location>
        <topology evidence="2">Multi-pass membrane protein</topology>
    </subcellularLocation>
</comment>
<evidence type="ECO:0000256" key="4">
    <source>
        <dbReference type="ARBA" id="ARBA00022475"/>
    </source>
</evidence>
<dbReference type="InterPro" id="IPR003594">
    <property type="entry name" value="HATPase_dom"/>
</dbReference>
<accession>A0A6I3QUE0</accession>
<dbReference type="Pfam" id="PF00672">
    <property type="entry name" value="HAMP"/>
    <property type="match status" value="1"/>
</dbReference>
<dbReference type="Pfam" id="PF02518">
    <property type="entry name" value="HATPase_c"/>
    <property type="match status" value="1"/>
</dbReference>
<dbReference type="EC" id="2.7.13.3" evidence="3"/>
<dbReference type="InterPro" id="IPR003661">
    <property type="entry name" value="HisK_dim/P_dom"/>
</dbReference>
<evidence type="ECO:0000256" key="9">
    <source>
        <dbReference type="ARBA" id="ARBA00022777"/>
    </source>
</evidence>
<keyword evidence="4" id="KW-1003">Cell membrane</keyword>
<dbReference type="Proteomes" id="UP000449193">
    <property type="component" value="Unassembled WGS sequence"/>
</dbReference>
<evidence type="ECO:0000256" key="6">
    <source>
        <dbReference type="ARBA" id="ARBA00022679"/>
    </source>
</evidence>
<dbReference type="PANTHER" id="PTHR45528">
    <property type="entry name" value="SENSOR HISTIDINE KINASE CPXA"/>
    <property type="match status" value="1"/>
</dbReference>
<dbReference type="GO" id="GO:0005524">
    <property type="term" value="F:ATP binding"/>
    <property type="evidence" value="ECO:0007669"/>
    <property type="project" value="UniProtKB-KW"/>
</dbReference>
<dbReference type="AlphaFoldDB" id="A0A6I3QUE0"/>
<comment type="catalytic activity">
    <reaction evidence="1">
        <text>ATP + protein L-histidine = ADP + protein N-phospho-L-histidine.</text>
        <dbReference type="EC" id="2.7.13.3"/>
    </reaction>
</comment>
<dbReference type="InterPro" id="IPR036097">
    <property type="entry name" value="HisK_dim/P_sf"/>
</dbReference>
<dbReference type="CDD" id="cd06225">
    <property type="entry name" value="HAMP"/>
    <property type="match status" value="1"/>
</dbReference>
<dbReference type="SMART" id="SM00304">
    <property type="entry name" value="HAMP"/>
    <property type="match status" value="1"/>
</dbReference>
<organism evidence="14 15">
    <name type="scientific">Ruthenibacterium lactatiformans</name>
    <dbReference type="NCBI Taxonomy" id="1550024"/>
    <lineage>
        <taxon>Bacteria</taxon>
        <taxon>Bacillati</taxon>
        <taxon>Bacillota</taxon>
        <taxon>Clostridia</taxon>
        <taxon>Eubacteriales</taxon>
        <taxon>Oscillospiraceae</taxon>
        <taxon>Ruthenibacterium</taxon>
    </lineage>
</organism>
<dbReference type="SUPFAM" id="SSF55874">
    <property type="entry name" value="ATPase domain of HSP90 chaperone/DNA topoisomerase II/histidine kinase"/>
    <property type="match status" value="1"/>
</dbReference>
<evidence type="ECO:0000313" key="15">
    <source>
        <dbReference type="Proteomes" id="UP000449193"/>
    </source>
</evidence>
<sequence length="480" mass="52249">MNSITKRWVRGSLLVTILMCLVAEAVFLYYSITNYYDGARRAMTTRTSTIITQLNASAAQTGESQGVLLRRMVEQFTEKDKFELMLVNAAGKPLVTSTGFAPDDSVAGEDYLEALASEKGEGHAVYRTAMGEKVMAVTTLLPRAAGEIVAVRFVTSLTLVDQSIAALVAFSLALVTAVVLFSVWTGMFFIRSIVRPIGEIEATAAKIAEGNLDTRIENKYNDEIGKLSDTINHMAGELDKTERMKNEFISSVSHELRTPLTSIKGWVETIAAIRDPADPNFRRGVQVISSEADRLYSMVEELLDFSRMQNGLKLDLQLLDLVAEVSDAAIMVERRVELEGLHLAYDEPEEPMPVMADPARLRQVFINVLDNAVKYSPPHGTVRMDVLSDGNSAFVNISDEGRGIAPDDLENVKVKFFKGKGAVRGSGIGLAVVDEIVTALDGSVDIQSEVGRGTTVTVRLPLYKRPAPSDAPPRGGTAGV</sequence>
<evidence type="ECO:0000256" key="7">
    <source>
        <dbReference type="ARBA" id="ARBA00022692"/>
    </source>
</evidence>
<evidence type="ECO:0000256" key="1">
    <source>
        <dbReference type="ARBA" id="ARBA00000085"/>
    </source>
</evidence>
<dbReference type="RefSeq" id="WP_173022155.1">
    <property type="nucleotide sequence ID" value="NZ_CAUWGP010000009.1"/>
</dbReference>
<dbReference type="SUPFAM" id="SSF158472">
    <property type="entry name" value="HAMP domain-like"/>
    <property type="match status" value="1"/>
</dbReference>
<protein>
    <recommendedName>
        <fullName evidence="3">histidine kinase</fullName>
        <ecNumber evidence="3">2.7.13.3</ecNumber>
    </recommendedName>
</protein>
<dbReference type="InterPro" id="IPR036890">
    <property type="entry name" value="HATPase_C_sf"/>
</dbReference>
<evidence type="ECO:0000256" key="8">
    <source>
        <dbReference type="ARBA" id="ARBA00022741"/>
    </source>
</evidence>
<evidence type="ECO:0000256" key="5">
    <source>
        <dbReference type="ARBA" id="ARBA00022553"/>
    </source>
</evidence>
<dbReference type="Gene3D" id="3.30.565.10">
    <property type="entry name" value="Histidine kinase-like ATPase, C-terminal domain"/>
    <property type="match status" value="1"/>
</dbReference>
<evidence type="ECO:0000256" key="12">
    <source>
        <dbReference type="ARBA" id="ARBA00023012"/>
    </source>
</evidence>
<proteinExistence type="predicted"/>
<keyword evidence="5" id="KW-0597">Phosphoprotein</keyword>
<name>A0A6I3QUE0_9FIRM</name>
<evidence type="ECO:0000256" key="2">
    <source>
        <dbReference type="ARBA" id="ARBA00004651"/>
    </source>
</evidence>
<dbReference type="InterPro" id="IPR005467">
    <property type="entry name" value="His_kinase_dom"/>
</dbReference>
<dbReference type="Gene3D" id="6.10.340.10">
    <property type="match status" value="1"/>
</dbReference>
<dbReference type="PROSITE" id="PS50885">
    <property type="entry name" value="HAMP"/>
    <property type="match status" value="1"/>
</dbReference>
<evidence type="ECO:0000256" key="11">
    <source>
        <dbReference type="ARBA" id="ARBA00022989"/>
    </source>
</evidence>
<dbReference type="InterPro" id="IPR050398">
    <property type="entry name" value="HssS/ArlS-like"/>
</dbReference>
<keyword evidence="8" id="KW-0547">Nucleotide-binding</keyword>
<dbReference type="GO" id="GO:0000155">
    <property type="term" value="F:phosphorelay sensor kinase activity"/>
    <property type="evidence" value="ECO:0007669"/>
    <property type="project" value="InterPro"/>
</dbReference>
<evidence type="ECO:0000256" key="10">
    <source>
        <dbReference type="ARBA" id="ARBA00022840"/>
    </source>
</evidence>
<keyword evidence="11" id="KW-1133">Transmembrane helix</keyword>
<dbReference type="PROSITE" id="PS50109">
    <property type="entry name" value="HIS_KIN"/>
    <property type="match status" value="1"/>
</dbReference>
<dbReference type="Pfam" id="PF00512">
    <property type="entry name" value="HisKA"/>
    <property type="match status" value="1"/>
</dbReference>
<comment type="caution">
    <text evidence="14">The sequence shown here is derived from an EMBL/GenBank/DDBJ whole genome shotgun (WGS) entry which is preliminary data.</text>
</comment>
<dbReference type="PRINTS" id="PR00344">
    <property type="entry name" value="BCTRLSENSOR"/>
</dbReference>
<keyword evidence="6" id="KW-0808">Transferase</keyword>
<gene>
    <name evidence="14" type="ORF">GMD52_01565</name>
</gene>
<dbReference type="CDD" id="cd00075">
    <property type="entry name" value="HATPase"/>
    <property type="match status" value="1"/>
</dbReference>
<dbReference type="GO" id="GO:0005886">
    <property type="term" value="C:plasma membrane"/>
    <property type="evidence" value="ECO:0007669"/>
    <property type="project" value="UniProtKB-SubCell"/>
</dbReference>
<dbReference type="CDD" id="cd00082">
    <property type="entry name" value="HisKA"/>
    <property type="match status" value="1"/>
</dbReference>
<evidence type="ECO:0000313" key="14">
    <source>
        <dbReference type="EMBL" id="MTS50230.1"/>
    </source>
</evidence>
<evidence type="ECO:0000256" key="3">
    <source>
        <dbReference type="ARBA" id="ARBA00012438"/>
    </source>
</evidence>
<keyword evidence="7" id="KW-0812">Transmembrane</keyword>
<dbReference type="InterPro" id="IPR003660">
    <property type="entry name" value="HAMP_dom"/>
</dbReference>
<dbReference type="SMART" id="SM00387">
    <property type="entry name" value="HATPase_c"/>
    <property type="match status" value="1"/>
</dbReference>
<dbReference type="SMART" id="SM00388">
    <property type="entry name" value="HisKA"/>
    <property type="match status" value="1"/>
</dbReference>
<dbReference type="FunFam" id="1.10.287.130:FF:000001">
    <property type="entry name" value="Two-component sensor histidine kinase"/>
    <property type="match status" value="1"/>
</dbReference>
<evidence type="ECO:0000256" key="13">
    <source>
        <dbReference type="ARBA" id="ARBA00023136"/>
    </source>
</evidence>
<dbReference type="SUPFAM" id="SSF47384">
    <property type="entry name" value="Homodimeric domain of signal transducing histidine kinase"/>
    <property type="match status" value="1"/>
</dbReference>
<keyword evidence="9" id="KW-0418">Kinase</keyword>
<reference evidence="14 15" key="1">
    <citation type="journal article" date="2019" name="Nat. Med.">
        <title>A library of human gut bacterial isolates paired with longitudinal multiomics data enables mechanistic microbiome research.</title>
        <authorList>
            <person name="Poyet M."/>
            <person name="Groussin M."/>
            <person name="Gibbons S.M."/>
            <person name="Avila-Pacheco J."/>
            <person name="Jiang X."/>
            <person name="Kearney S.M."/>
            <person name="Perrotta A.R."/>
            <person name="Berdy B."/>
            <person name="Zhao S."/>
            <person name="Lieberman T.D."/>
            <person name="Swanson P.K."/>
            <person name="Smith M."/>
            <person name="Roesemann S."/>
            <person name="Alexander J.E."/>
            <person name="Rich S.A."/>
            <person name="Livny J."/>
            <person name="Vlamakis H."/>
            <person name="Clish C."/>
            <person name="Bullock K."/>
            <person name="Deik A."/>
            <person name="Scott J."/>
            <person name="Pierce K.A."/>
            <person name="Xavier R.J."/>
            <person name="Alm E.J."/>
        </authorList>
    </citation>
    <scope>NUCLEOTIDE SEQUENCE [LARGE SCALE GENOMIC DNA]</scope>
    <source>
        <strain evidence="14 15">BIOML-A7</strain>
    </source>
</reference>
<keyword evidence="12" id="KW-0902">Two-component regulatory system</keyword>